<dbReference type="AlphaFoldDB" id="A0A0L7D195"/>
<organism evidence="1 2">
    <name type="scientific">Bifidobacterium breve MCC 1114</name>
    <dbReference type="NCBI Taxonomy" id="1365964"/>
    <lineage>
        <taxon>Bacteria</taxon>
        <taxon>Bacillati</taxon>
        <taxon>Actinomycetota</taxon>
        <taxon>Actinomycetes</taxon>
        <taxon>Bifidobacteriales</taxon>
        <taxon>Bifidobacteriaceae</taxon>
        <taxon>Bifidobacterium</taxon>
    </lineage>
</organism>
<gene>
    <name evidence="1" type="ORF">BBM1114_05895</name>
</gene>
<evidence type="ECO:0000313" key="2">
    <source>
        <dbReference type="Proteomes" id="UP000036802"/>
    </source>
</evidence>
<comment type="caution">
    <text evidence="1">The sequence shown here is derived from an EMBL/GenBank/DDBJ whole genome shotgun (WGS) entry which is preliminary data.</text>
</comment>
<proteinExistence type="predicted"/>
<protein>
    <submittedName>
        <fullName evidence="1">Uncharacterized protein</fullName>
    </submittedName>
</protein>
<sequence>MAALGAFMGARLLMGRAYEGDPTRLPPSRSA</sequence>
<evidence type="ECO:0000313" key="1">
    <source>
        <dbReference type="EMBL" id="KOA65651.1"/>
    </source>
</evidence>
<name>A0A0L7D195_BIFBR</name>
<dbReference type="PATRIC" id="fig|1365964.3.peg.1188"/>
<dbReference type="Proteomes" id="UP000036802">
    <property type="component" value="Unassembled WGS sequence"/>
</dbReference>
<reference evidence="1 2" key="1">
    <citation type="journal article" date="2015" name="Int J Genomics">
        <title>Comparative Genomics Revealed Genetic Diversity and Species/Strain-Level Differences in Carbohydrate Metabolism of Three Probiotic Bifidobacterial Species.</title>
        <authorList>
            <person name="Odamaki T."/>
            <person name="Horigome A."/>
            <person name="Sugahara H."/>
            <person name="Hashikura N."/>
            <person name="Minami J."/>
            <person name="Xiao J.Z."/>
            <person name="Abe F."/>
        </authorList>
    </citation>
    <scope>NUCLEOTIDE SEQUENCE [LARGE SCALE GENOMIC DNA]</scope>
    <source>
        <strain evidence="1 2">MCC 1114</strain>
    </source>
</reference>
<accession>A0A0L7D195</accession>
<dbReference type="EMBL" id="AVQC01000009">
    <property type="protein sequence ID" value="KOA65651.1"/>
    <property type="molecule type" value="Genomic_DNA"/>
</dbReference>